<dbReference type="PANTHER" id="PTHR12463">
    <property type="entry name" value="OXYGENASE-RELATED"/>
    <property type="match status" value="1"/>
</dbReference>
<dbReference type="GO" id="GO:0070988">
    <property type="term" value="P:demethylation"/>
    <property type="evidence" value="ECO:0007669"/>
    <property type="project" value="InterPro"/>
</dbReference>
<protein>
    <submittedName>
        <fullName evidence="2">Alpha-ketoglutarate-dependent dioxygenase AlkB</fullName>
    </submittedName>
</protein>
<reference evidence="2" key="1">
    <citation type="submission" date="2019-11" db="EMBL/GenBank/DDBJ databases">
        <title>Genomic insights into an expanded diversity of filamentous marine cyanobacteria reveals the extraordinary biosynthetic potential of Moorea and Okeania.</title>
        <authorList>
            <person name="Ferreira Leao T."/>
            <person name="Wang M."/>
            <person name="Moss N."/>
            <person name="Da Silva R."/>
            <person name="Sanders J."/>
            <person name="Nurk S."/>
            <person name="Gurevich A."/>
            <person name="Humphrey G."/>
            <person name="Reher R."/>
            <person name="Zhu Q."/>
            <person name="Belda-Ferre P."/>
            <person name="Glukhov E."/>
            <person name="Rex R."/>
            <person name="Dorrestein P.C."/>
            <person name="Knight R."/>
            <person name="Pevzner P."/>
            <person name="Gerwick W.H."/>
            <person name="Gerwick L."/>
        </authorList>
    </citation>
    <scope>NUCLEOTIDE SEQUENCE</scope>
    <source>
        <strain evidence="2">SIO1C4</strain>
    </source>
</reference>
<proteinExistence type="predicted"/>
<dbReference type="GO" id="GO:0032451">
    <property type="term" value="F:demethylase activity"/>
    <property type="evidence" value="ECO:0007669"/>
    <property type="project" value="TreeGrafter"/>
</dbReference>
<comment type="caution">
    <text evidence="2">The sequence shown here is derived from an EMBL/GenBank/DDBJ whole genome shotgun (WGS) entry which is preliminary data.</text>
</comment>
<dbReference type="InterPro" id="IPR027450">
    <property type="entry name" value="AlkB-like"/>
</dbReference>
<evidence type="ECO:0000259" key="1">
    <source>
        <dbReference type="PROSITE" id="PS51471"/>
    </source>
</evidence>
<dbReference type="InterPro" id="IPR032857">
    <property type="entry name" value="ALKBH4"/>
</dbReference>
<dbReference type="EMBL" id="JAAHFQ010000148">
    <property type="protein sequence ID" value="NER27917.1"/>
    <property type="molecule type" value="Genomic_DNA"/>
</dbReference>
<dbReference type="AlphaFoldDB" id="A0A6B3N8F6"/>
<keyword evidence="2" id="KW-0560">Oxidoreductase</keyword>
<dbReference type="GO" id="GO:0051213">
    <property type="term" value="F:dioxygenase activity"/>
    <property type="evidence" value="ECO:0007669"/>
    <property type="project" value="UniProtKB-KW"/>
</dbReference>
<evidence type="ECO:0000313" key="2">
    <source>
        <dbReference type="EMBL" id="NER27917.1"/>
    </source>
</evidence>
<dbReference type="PANTHER" id="PTHR12463:SF1">
    <property type="entry name" value="2-OXOGLUTARATE AND FE-DEPENDENT OXYGENASE FAMILY PROTEIN"/>
    <property type="match status" value="1"/>
</dbReference>
<dbReference type="InterPro" id="IPR005123">
    <property type="entry name" value="Oxoglu/Fe-dep_dioxygenase_dom"/>
</dbReference>
<dbReference type="SUPFAM" id="SSF51197">
    <property type="entry name" value="Clavaminate synthase-like"/>
    <property type="match status" value="1"/>
</dbReference>
<organism evidence="2">
    <name type="scientific">Symploca sp. SIO1C4</name>
    <dbReference type="NCBI Taxonomy" id="2607765"/>
    <lineage>
        <taxon>Bacteria</taxon>
        <taxon>Bacillati</taxon>
        <taxon>Cyanobacteriota</taxon>
        <taxon>Cyanophyceae</taxon>
        <taxon>Coleofasciculales</taxon>
        <taxon>Coleofasciculaceae</taxon>
        <taxon>Symploca</taxon>
    </lineage>
</organism>
<dbReference type="Pfam" id="PF13532">
    <property type="entry name" value="2OG-FeII_Oxy_2"/>
    <property type="match status" value="1"/>
</dbReference>
<gene>
    <name evidence="2" type="ORF">F6J89_09840</name>
</gene>
<keyword evidence="2" id="KW-0223">Dioxygenase</keyword>
<feature type="domain" description="Fe2OG dioxygenase" evidence="1">
    <location>
        <begin position="101"/>
        <end position="203"/>
    </location>
</feature>
<sequence>MNTTYHQPELDLEVILASDAINIPGLTYIPQYIDIEEQTKLLNIIDQQVWSIKLQRRIQHYGYRYDYKKGSLTSSRYLGSLPDWAQCFARRFLSEHLTTTISDQVIVNEYQPGQGISSHIDCIPCFGNTIAVLSLASVCVMNFTHSQTQEKTALPLLPGSVLVLKGEARYNWQHSIAGRQQDNYRGRQFVRNRRVSLIFREVLFPYK</sequence>
<name>A0A6B3N8F6_9CYAN</name>
<dbReference type="InterPro" id="IPR037151">
    <property type="entry name" value="AlkB-like_sf"/>
</dbReference>
<dbReference type="Gene3D" id="2.60.120.590">
    <property type="entry name" value="Alpha-ketoglutarate-dependent dioxygenase AlkB-like"/>
    <property type="match status" value="1"/>
</dbReference>
<dbReference type="PROSITE" id="PS51471">
    <property type="entry name" value="FE2OG_OXY"/>
    <property type="match status" value="1"/>
</dbReference>
<accession>A0A6B3N8F6</accession>